<evidence type="ECO:0000313" key="9">
    <source>
        <dbReference type="EMBL" id="MCY9520025.1"/>
    </source>
</evidence>
<evidence type="ECO:0000256" key="2">
    <source>
        <dbReference type="ARBA" id="ARBA00023012"/>
    </source>
</evidence>
<comment type="caution">
    <text evidence="9">The sequence shown here is derived from an EMBL/GenBank/DDBJ whole genome shotgun (WGS) entry which is preliminary data.</text>
</comment>
<evidence type="ECO:0000259" key="7">
    <source>
        <dbReference type="PROSITE" id="PS50043"/>
    </source>
</evidence>
<accession>A0ABT4DS06</accession>
<dbReference type="SMART" id="SM00448">
    <property type="entry name" value="REC"/>
    <property type="match status" value="1"/>
</dbReference>
<dbReference type="PANTHER" id="PTHR43214">
    <property type="entry name" value="TWO-COMPONENT RESPONSE REGULATOR"/>
    <property type="match status" value="1"/>
</dbReference>
<dbReference type="InterPro" id="IPR036388">
    <property type="entry name" value="WH-like_DNA-bd_sf"/>
</dbReference>
<dbReference type="RefSeq" id="WP_087434429.1">
    <property type="nucleotide sequence ID" value="NZ_JAMDLV010000031.1"/>
</dbReference>
<dbReference type="PRINTS" id="PR00038">
    <property type="entry name" value="HTHLUXR"/>
</dbReference>
<keyword evidence="10" id="KW-1185">Reference proteome</keyword>
<proteinExistence type="predicted"/>
<evidence type="ECO:0000259" key="8">
    <source>
        <dbReference type="PROSITE" id="PS50110"/>
    </source>
</evidence>
<dbReference type="Gene3D" id="1.10.10.10">
    <property type="entry name" value="Winged helix-like DNA-binding domain superfamily/Winged helix DNA-binding domain"/>
    <property type="match status" value="1"/>
</dbReference>
<dbReference type="Pfam" id="PF00196">
    <property type="entry name" value="GerE"/>
    <property type="match status" value="1"/>
</dbReference>
<dbReference type="InterPro" id="IPR039420">
    <property type="entry name" value="WalR-like"/>
</dbReference>
<feature type="domain" description="HTH luxR-type" evidence="7">
    <location>
        <begin position="144"/>
        <end position="209"/>
    </location>
</feature>
<dbReference type="EMBL" id="JAMDLW010000011">
    <property type="protein sequence ID" value="MCY9520025.1"/>
    <property type="molecule type" value="Genomic_DNA"/>
</dbReference>
<dbReference type="Gene3D" id="3.40.50.2300">
    <property type="match status" value="1"/>
</dbReference>
<dbReference type="SMART" id="SM00421">
    <property type="entry name" value="HTH_LUXR"/>
    <property type="match status" value="1"/>
</dbReference>
<dbReference type="SUPFAM" id="SSF46894">
    <property type="entry name" value="C-terminal effector domain of the bipartite response regulators"/>
    <property type="match status" value="1"/>
</dbReference>
<organism evidence="9 10">
    <name type="scientific">Paenibacillus apiarius</name>
    <dbReference type="NCBI Taxonomy" id="46240"/>
    <lineage>
        <taxon>Bacteria</taxon>
        <taxon>Bacillati</taxon>
        <taxon>Bacillota</taxon>
        <taxon>Bacilli</taxon>
        <taxon>Bacillales</taxon>
        <taxon>Paenibacillaceae</taxon>
        <taxon>Paenibacillus</taxon>
    </lineage>
</organism>
<keyword evidence="4" id="KW-0238">DNA-binding</keyword>
<evidence type="ECO:0000256" key="3">
    <source>
        <dbReference type="ARBA" id="ARBA00023015"/>
    </source>
</evidence>
<evidence type="ECO:0000256" key="1">
    <source>
        <dbReference type="ARBA" id="ARBA00022553"/>
    </source>
</evidence>
<dbReference type="Pfam" id="PF00072">
    <property type="entry name" value="Response_reg"/>
    <property type="match status" value="1"/>
</dbReference>
<keyword evidence="5" id="KW-0804">Transcription</keyword>
<dbReference type="PROSITE" id="PS50043">
    <property type="entry name" value="HTH_LUXR_2"/>
    <property type="match status" value="1"/>
</dbReference>
<gene>
    <name evidence="9" type="ORF">M5X09_10060</name>
</gene>
<feature type="modified residue" description="4-aspartylphosphate" evidence="6">
    <location>
        <position position="56"/>
    </location>
</feature>
<keyword evidence="2" id="KW-0902">Two-component regulatory system</keyword>
<sequence length="224" mass="25865">MESIHVLHVETDPEWRQLIGEYVKQQHDMTYVASVETEEEAIRCVEQSTVNVIVIDVMLTPPHYDGLDAVQKILERKNISAIFLSSVSNFEVIADTFNVGAVNFIMKHHYKDVIEAIRDAYHHRVAIHPDAAPVLCDEFRRLRLEVLQRLLTPTERQVITYLHEGYSKKKISEMMHVGFETTKTHVKHILSKLQVCNSKEAVRVAKRRGFFAMNLIDKESGRKT</sequence>
<evidence type="ECO:0000256" key="4">
    <source>
        <dbReference type="ARBA" id="ARBA00023125"/>
    </source>
</evidence>
<evidence type="ECO:0000256" key="5">
    <source>
        <dbReference type="ARBA" id="ARBA00023163"/>
    </source>
</evidence>
<dbReference type="PROSITE" id="PS50110">
    <property type="entry name" value="RESPONSE_REGULATORY"/>
    <property type="match status" value="1"/>
</dbReference>
<keyword evidence="1 6" id="KW-0597">Phosphoprotein</keyword>
<dbReference type="InterPro" id="IPR011006">
    <property type="entry name" value="CheY-like_superfamily"/>
</dbReference>
<dbReference type="InterPro" id="IPR000792">
    <property type="entry name" value="Tscrpt_reg_LuxR_C"/>
</dbReference>
<evidence type="ECO:0000256" key="6">
    <source>
        <dbReference type="PROSITE-ProRule" id="PRU00169"/>
    </source>
</evidence>
<dbReference type="InterPro" id="IPR016032">
    <property type="entry name" value="Sig_transdc_resp-reg_C-effctor"/>
</dbReference>
<name>A0ABT4DS06_9BACL</name>
<dbReference type="InterPro" id="IPR001789">
    <property type="entry name" value="Sig_transdc_resp-reg_receiver"/>
</dbReference>
<keyword evidence="3" id="KW-0805">Transcription regulation</keyword>
<feature type="domain" description="Response regulatory" evidence="8">
    <location>
        <begin position="5"/>
        <end position="122"/>
    </location>
</feature>
<dbReference type="Proteomes" id="UP001207626">
    <property type="component" value="Unassembled WGS sequence"/>
</dbReference>
<dbReference type="CDD" id="cd06170">
    <property type="entry name" value="LuxR_C_like"/>
    <property type="match status" value="1"/>
</dbReference>
<reference evidence="9 10" key="1">
    <citation type="submission" date="2022-05" db="EMBL/GenBank/DDBJ databases">
        <title>Genome Sequencing of Bee-Associated Microbes.</title>
        <authorList>
            <person name="Dunlap C."/>
        </authorList>
    </citation>
    <scope>NUCLEOTIDE SEQUENCE [LARGE SCALE GENOMIC DNA]</scope>
    <source>
        <strain evidence="9 10">NRRL NRS-1438</strain>
    </source>
</reference>
<evidence type="ECO:0000313" key="10">
    <source>
        <dbReference type="Proteomes" id="UP001207626"/>
    </source>
</evidence>
<protein>
    <submittedName>
        <fullName evidence="9">Response regulator transcription factor</fullName>
    </submittedName>
</protein>
<dbReference type="CDD" id="cd00156">
    <property type="entry name" value="REC"/>
    <property type="match status" value="1"/>
</dbReference>
<dbReference type="SUPFAM" id="SSF52172">
    <property type="entry name" value="CheY-like"/>
    <property type="match status" value="1"/>
</dbReference>